<dbReference type="SUPFAM" id="SSF51197">
    <property type="entry name" value="Clavaminate synthase-like"/>
    <property type="match status" value="1"/>
</dbReference>
<dbReference type="GO" id="GO:0051213">
    <property type="term" value="F:dioxygenase activity"/>
    <property type="evidence" value="ECO:0007669"/>
    <property type="project" value="UniProtKB-KW"/>
</dbReference>
<evidence type="ECO:0000256" key="4">
    <source>
        <dbReference type="ARBA" id="ARBA00022964"/>
    </source>
</evidence>
<evidence type="ECO:0000313" key="10">
    <source>
        <dbReference type="Proteomes" id="UP000283210"/>
    </source>
</evidence>
<sequence>MPHEDGPVYHPTVTTISLGSHTLLDFYKPVSCREGETPQTEDNRYLLSLLVMPRSLLILQDEMYQHLLHGIHGRTQDLLTEQVVNLSSTGVLLGETLTRSTRVSLTIRHVPKVMKMKLMLGRK</sequence>
<organism evidence="9 10">
    <name type="scientific">Oryzias javanicus</name>
    <name type="common">Javanese ricefish</name>
    <name type="synonym">Aplocheilus javanicus</name>
    <dbReference type="NCBI Taxonomy" id="123683"/>
    <lineage>
        <taxon>Eukaryota</taxon>
        <taxon>Metazoa</taxon>
        <taxon>Chordata</taxon>
        <taxon>Craniata</taxon>
        <taxon>Vertebrata</taxon>
        <taxon>Euteleostomi</taxon>
        <taxon>Actinopterygii</taxon>
        <taxon>Neopterygii</taxon>
        <taxon>Teleostei</taxon>
        <taxon>Neoteleostei</taxon>
        <taxon>Acanthomorphata</taxon>
        <taxon>Ovalentaria</taxon>
        <taxon>Atherinomorphae</taxon>
        <taxon>Beloniformes</taxon>
        <taxon>Adrianichthyidae</taxon>
        <taxon>Oryziinae</taxon>
        <taxon>Oryzias</taxon>
    </lineage>
</organism>
<keyword evidence="6" id="KW-0408">Iron</keyword>
<protein>
    <recommendedName>
        <fullName evidence="8">Fe2OG dioxygenase domain-containing protein</fullName>
    </recommendedName>
</protein>
<dbReference type="EMBL" id="CM012457">
    <property type="protein sequence ID" value="RVE58474.1"/>
    <property type="molecule type" value="Genomic_DNA"/>
</dbReference>
<keyword evidence="4" id="KW-0223">Dioxygenase</keyword>
<dbReference type="OrthoDB" id="412814at2759"/>
<evidence type="ECO:0000259" key="8">
    <source>
        <dbReference type="PROSITE" id="PS51471"/>
    </source>
</evidence>
<evidence type="ECO:0000256" key="6">
    <source>
        <dbReference type="ARBA" id="ARBA00023004"/>
    </source>
</evidence>
<dbReference type="Proteomes" id="UP000283210">
    <property type="component" value="Chromosome 21"/>
</dbReference>
<keyword evidence="5" id="KW-0560">Oxidoreductase</keyword>
<feature type="domain" description="Fe2OG dioxygenase" evidence="8">
    <location>
        <begin position="1"/>
        <end position="111"/>
    </location>
</feature>
<dbReference type="PANTHER" id="PTHR46030">
    <property type="entry name" value="ALPHA-KETOGLUTARATE-DEPENDENT DIOXYGENASE ALKB HOMOLOG 6"/>
    <property type="match status" value="1"/>
</dbReference>
<evidence type="ECO:0000256" key="2">
    <source>
        <dbReference type="ARBA" id="ARBA00007879"/>
    </source>
</evidence>
<dbReference type="GO" id="GO:0005634">
    <property type="term" value="C:nucleus"/>
    <property type="evidence" value="ECO:0007669"/>
    <property type="project" value="UniProtKB-SubCell"/>
</dbReference>
<dbReference type="GO" id="GO:0046872">
    <property type="term" value="F:metal ion binding"/>
    <property type="evidence" value="ECO:0007669"/>
    <property type="project" value="UniProtKB-KW"/>
</dbReference>
<dbReference type="AlphaFoldDB" id="A0A437C7E6"/>
<keyword evidence="3" id="KW-0479">Metal-binding</keyword>
<keyword evidence="10" id="KW-1185">Reference proteome</keyword>
<gene>
    <name evidence="9" type="ORF">OJAV_G00209550</name>
</gene>
<keyword evidence="7" id="KW-0539">Nucleus</keyword>
<evidence type="ECO:0000313" key="9">
    <source>
        <dbReference type="EMBL" id="RVE58474.1"/>
    </source>
</evidence>
<accession>A0A437C7E6</accession>
<dbReference type="Gene3D" id="2.60.120.1520">
    <property type="match status" value="1"/>
</dbReference>
<reference evidence="9 10" key="2">
    <citation type="submission" date="2019-01" db="EMBL/GenBank/DDBJ databases">
        <title>A chromosome length genome reference of the Java medaka (oryzias javanicus).</title>
        <authorList>
            <person name="Herpin A."/>
            <person name="Takehana Y."/>
            <person name="Naruse K."/>
            <person name="Ansai S."/>
            <person name="Kawaguchi M."/>
        </authorList>
    </citation>
    <scope>NUCLEOTIDE SEQUENCE [LARGE SCALE GENOMIC DNA]</scope>
    <source>
        <strain evidence="9">RS831</strain>
        <tissue evidence="9">Whole body</tissue>
    </source>
</reference>
<dbReference type="InterPro" id="IPR005123">
    <property type="entry name" value="Oxoglu/Fe-dep_dioxygenase_dom"/>
</dbReference>
<evidence type="ECO:0000256" key="5">
    <source>
        <dbReference type="ARBA" id="ARBA00023002"/>
    </source>
</evidence>
<proteinExistence type="inferred from homology"/>
<name>A0A437C7E6_ORYJA</name>
<comment type="similarity">
    <text evidence="2">Belongs to the alkB family.</text>
</comment>
<comment type="subcellular location">
    <subcellularLocation>
        <location evidence="1">Nucleus</location>
    </subcellularLocation>
</comment>
<dbReference type="InterPro" id="IPR032862">
    <property type="entry name" value="ALKBH6"/>
</dbReference>
<evidence type="ECO:0000256" key="1">
    <source>
        <dbReference type="ARBA" id="ARBA00004123"/>
    </source>
</evidence>
<evidence type="ECO:0000256" key="7">
    <source>
        <dbReference type="ARBA" id="ARBA00023242"/>
    </source>
</evidence>
<evidence type="ECO:0000256" key="3">
    <source>
        <dbReference type="ARBA" id="ARBA00022723"/>
    </source>
</evidence>
<dbReference type="PANTHER" id="PTHR46030:SF1">
    <property type="entry name" value="ALPHA-KETOGLUTARATE-DEPENDENT DIOXYGENASE ALKB HOMOLOG 6"/>
    <property type="match status" value="1"/>
</dbReference>
<dbReference type="PROSITE" id="PS51471">
    <property type="entry name" value="FE2OG_OXY"/>
    <property type="match status" value="1"/>
</dbReference>
<reference evidence="9 10" key="1">
    <citation type="submission" date="2018-11" db="EMBL/GenBank/DDBJ databases">
        <authorList>
            <person name="Lopez-Roques C."/>
            <person name="Donnadieu C."/>
            <person name="Bouchez O."/>
            <person name="Klopp C."/>
            <person name="Cabau C."/>
            <person name="Zahm M."/>
        </authorList>
    </citation>
    <scope>NUCLEOTIDE SEQUENCE [LARGE SCALE GENOMIC DNA]</scope>
    <source>
        <strain evidence="9">RS831</strain>
        <tissue evidence="9">Whole body</tissue>
    </source>
</reference>